<protein>
    <submittedName>
        <fullName evidence="2">Tn7-like element transposition protein TnsE</fullName>
    </submittedName>
</protein>
<keyword evidence="3" id="KW-1185">Reference proteome</keyword>
<reference evidence="2 3" key="1">
    <citation type="submission" date="2023-03" db="EMBL/GenBank/DDBJ databases">
        <title>Bacillus Genome Sequencing.</title>
        <authorList>
            <person name="Dunlap C."/>
        </authorList>
    </citation>
    <scope>NUCLEOTIDE SEQUENCE [LARGE SCALE GENOMIC DNA]</scope>
    <source>
        <strain evidence="2 3">NRS-1351</strain>
    </source>
</reference>
<organism evidence="2 3">
    <name type="scientific">Paenibacillus chondroitinus</name>
    <dbReference type="NCBI Taxonomy" id="59842"/>
    <lineage>
        <taxon>Bacteria</taxon>
        <taxon>Bacillati</taxon>
        <taxon>Bacillota</taxon>
        <taxon>Bacilli</taxon>
        <taxon>Bacillales</taxon>
        <taxon>Paenibacillaceae</taxon>
        <taxon>Paenibacillus</taxon>
    </lineage>
</organism>
<dbReference type="EMBL" id="JAROBY010000003">
    <property type="protein sequence ID" value="MEB4792548.1"/>
    <property type="molecule type" value="Genomic_DNA"/>
</dbReference>
<evidence type="ECO:0000313" key="2">
    <source>
        <dbReference type="EMBL" id="MEB4792548.1"/>
    </source>
</evidence>
<feature type="domain" description="TnsE C-terminal" evidence="1">
    <location>
        <begin position="404"/>
        <end position="525"/>
    </location>
</feature>
<name>A0ABU6D487_9BACL</name>
<dbReference type="InterPro" id="IPR041419">
    <property type="entry name" value="TnsE_C"/>
</dbReference>
<dbReference type="RefSeq" id="WP_127456688.1">
    <property type="nucleotide sequence ID" value="NZ_JAROBY010000003.1"/>
</dbReference>
<dbReference type="Pfam" id="PF18623">
    <property type="entry name" value="TnsE_C"/>
    <property type="match status" value="1"/>
</dbReference>
<dbReference type="Proteomes" id="UP001355653">
    <property type="component" value="Unassembled WGS sequence"/>
</dbReference>
<accession>A0ABU6D487</accession>
<evidence type="ECO:0000313" key="3">
    <source>
        <dbReference type="Proteomes" id="UP001355653"/>
    </source>
</evidence>
<evidence type="ECO:0000259" key="1">
    <source>
        <dbReference type="Pfam" id="PF18623"/>
    </source>
</evidence>
<gene>
    <name evidence="2" type="ORF">P5G65_01435</name>
</gene>
<proteinExistence type="predicted"/>
<sequence length="538" mass="61587">MCAAKFRKWPFDAGETVELCWIGSLFTGIRADWRINVAFRRSNKPIEIVDQPVGIWPTLRLGQLYTDAVYEVTRPIAGIVETIQVSDISKGQLVVGFDIPSKLLYLEKQIDLGKQFVWKYEIQGVEYYVPMTEWARCLFVKNRTLAYLILQPHGLELIFDNVKLRNETMYIDFNRRLPVTVAQSKDSTLHIAWVHGNEKIRNSWDSIYNYLFRSASKKVGLDPKKIFRAGMALKFDLPLLEPCEMMVRCIRKGNQVLVQEIMGISNLKLPAEKLVYSHPILKKQIGVNGAKKTRITDTSDEEDFEIIDENNFAKENTYQDVLDVPPTFYGFVNKPEILIDRKERQKVNAGEEVIIPIGRGGKNQGNGAKEVSVEDTAVGGDVPPIEFESSLAVPMSEGIGLEDFFKVIRKLIDDYGLNIKMSVFQLPLGKRYSICENGLRRTCALVQVTTAVSQKYILEMARPDSWSISTLILTNMNKLSAKEIENNIKYLLEEVVKKGGHWDQSILNKCINLDIQKHKHYRNDDIIIWADRLYRKTV</sequence>
<comment type="caution">
    <text evidence="2">The sequence shown here is derived from an EMBL/GenBank/DDBJ whole genome shotgun (WGS) entry which is preliminary data.</text>
</comment>